<evidence type="ECO:0000313" key="3">
    <source>
        <dbReference type="Proteomes" id="UP000192940"/>
    </source>
</evidence>
<dbReference type="EMBL" id="LT840184">
    <property type="protein sequence ID" value="SMF90285.1"/>
    <property type="molecule type" value="Genomic_DNA"/>
</dbReference>
<gene>
    <name evidence="2" type="ORF">SAMN05661091_4959</name>
</gene>
<sequence>MKRKLVVLLTTALVVMSIAIPVSASSAQPPIQTFNHGAGYDL</sequence>
<dbReference type="STRING" id="1313296.SAMN05661091_4959"/>
<feature type="chain" id="PRO_5013185842" evidence="1">
    <location>
        <begin position="25"/>
        <end position="42"/>
    </location>
</feature>
<proteinExistence type="predicted"/>
<dbReference type="AlphaFoldDB" id="A0A1X7HP31"/>
<dbReference type="RefSeq" id="WP_280174957.1">
    <property type="nucleotide sequence ID" value="NZ_LT840184.1"/>
</dbReference>
<reference evidence="3" key="1">
    <citation type="submission" date="2017-04" db="EMBL/GenBank/DDBJ databases">
        <authorList>
            <person name="Varghese N."/>
            <person name="Submissions S."/>
        </authorList>
    </citation>
    <scope>NUCLEOTIDE SEQUENCE [LARGE SCALE GENOMIC DNA]</scope>
    <source>
        <strain evidence="3">N3/975</strain>
    </source>
</reference>
<keyword evidence="3" id="KW-1185">Reference proteome</keyword>
<feature type="signal peptide" evidence="1">
    <location>
        <begin position="1"/>
        <end position="24"/>
    </location>
</feature>
<accession>A0A1X7HP31</accession>
<evidence type="ECO:0000313" key="2">
    <source>
        <dbReference type="EMBL" id="SMF90285.1"/>
    </source>
</evidence>
<protein>
    <submittedName>
        <fullName evidence="2">Uncharacterized protein</fullName>
    </submittedName>
</protein>
<evidence type="ECO:0000256" key="1">
    <source>
        <dbReference type="SAM" id="SignalP"/>
    </source>
</evidence>
<name>A0A1X7HP31_9BACL</name>
<keyword evidence="1" id="KW-0732">Signal</keyword>
<organism evidence="2 3">
    <name type="scientific">Paenibacillus uliginis N3/975</name>
    <dbReference type="NCBI Taxonomy" id="1313296"/>
    <lineage>
        <taxon>Bacteria</taxon>
        <taxon>Bacillati</taxon>
        <taxon>Bacillota</taxon>
        <taxon>Bacilli</taxon>
        <taxon>Bacillales</taxon>
        <taxon>Paenibacillaceae</taxon>
        <taxon>Paenibacillus</taxon>
    </lineage>
</organism>
<dbReference type="Proteomes" id="UP000192940">
    <property type="component" value="Chromosome I"/>
</dbReference>